<dbReference type="AlphaFoldDB" id="A0A5J9TSU2"/>
<sequence>MAAAAATKRHREVVRTTVLSKRWEDLWRLVPGINLDLSDFLREGVAEDANEIWQRFEDVGTNVLQLHNARCLGSFRLTVMMDGQEGRHRVVDGWVRRALDGNPLVLQVRFQDSVYRRYSSLNNLLPSPRRHLKQFEISGVSLDESFAEDLILRRCYNEFSAIHSDKLKNLVVDKCESQHPDVFVVRAPGLSSLCLDLSLTTYKKGISLDVGNSLINASVSMPYGQPRNEAKLIGALFSVTSLELIRFQPTAMLDEEFDKLQIFNNLRTLSLSCFISNDEHYVHTFKPLDRFLRKCPNLEKFTLERFPAAISTEACDVRARSRLPRFVALKNTAMATVAKRACSAGDRLSALPVELRRHILSFLPAQEVVRTTVLSKRWIDLWRAVPGINLDIDDFRREGEETWESFEDFTTNLLMLHNASYLDAFRLNMDSKVQDRQRVVERWIRYGIKGNPLVLSIKVYCLPGLNDMLSIHLGPCRRLKRLDLFGVSLDHSFGEQFNSWFTDLEGLTLVNCRIGFAGIQSDKLKNLVVDFCQSQTLDEFAIRAPLLASLWLDITSQTFGNVSIDAGNSLVKASISVATAKLSPRTEAALLGSLFSVMSLELYRFQSMTIINDEEFTRVPVFNNLRILSLSRCFNLGERDVRMQSFEALGRFLKKSPNLEKLTLKDIDVGALNTLLCPSPTLLASFNSICVMRVWCSYQWDSF</sequence>
<proteinExistence type="predicted"/>
<dbReference type="OrthoDB" id="1848700at2759"/>
<dbReference type="CDD" id="cd22160">
    <property type="entry name" value="F-box_AtFBL13-like"/>
    <property type="match status" value="1"/>
</dbReference>
<organism evidence="2 3">
    <name type="scientific">Eragrostis curvula</name>
    <name type="common">weeping love grass</name>
    <dbReference type="NCBI Taxonomy" id="38414"/>
    <lineage>
        <taxon>Eukaryota</taxon>
        <taxon>Viridiplantae</taxon>
        <taxon>Streptophyta</taxon>
        <taxon>Embryophyta</taxon>
        <taxon>Tracheophyta</taxon>
        <taxon>Spermatophyta</taxon>
        <taxon>Magnoliopsida</taxon>
        <taxon>Liliopsida</taxon>
        <taxon>Poales</taxon>
        <taxon>Poaceae</taxon>
        <taxon>PACMAD clade</taxon>
        <taxon>Chloridoideae</taxon>
        <taxon>Eragrostideae</taxon>
        <taxon>Eragrostidinae</taxon>
        <taxon>Eragrostis</taxon>
    </lineage>
</organism>
<dbReference type="SUPFAM" id="SSF52047">
    <property type="entry name" value="RNI-like"/>
    <property type="match status" value="1"/>
</dbReference>
<reference evidence="2 3" key="1">
    <citation type="journal article" date="2019" name="Sci. Rep.">
        <title>A high-quality genome of Eragrostis curvula grass provides insights into Poaceae evolution and supports new strategies to enhance forage quality.</title>
        <authorList>
            <person name="Carballo J."/>
            <person name="Santos B.A.C.M."/>
            <person name="Zappacosta D."/>
            <person name="Garbus I."/>
            <person name="Selva J.P."/>
            <person name="Gallo C.A."/>
            <person name="Diaz A."/>
            <person name="Albertini E."/>
            <person name="Caccamo M."/>
            <person name="Echenique V."/>
        </authorList>
    </citation>
    <scope>NUCLEOTIDE SEQUENCE [LARGE SCALE GENOMIC DNA]</scope>
    <source>
        <strain evidence="3">cv. Victoria</strain>
        <tissue evidence="2">Leaf</tissue>
    </source>
</reference>
<gene>
    <name evidence="2" type="ORF">EJB05_37864</name>
</gene>
<dbReference type="Gene3D" id="3.80.10.10">
    <property type="entry name" value="Ribonuclease Inhibitor"/>
    <property type="match status" value="2"/>
</dbReference>
<evidence type="ECO:0000259" key="1">
    <source>
        <dbReference type="PROSITE" id="PS50181"/>
    </source>
</evidence>
<feature type="non-terminal residue" evidence="2">
    <location>
        <position position="1"/>
    </location>
</feature>
<comment type="caution">
    <text evidence="2">The sequence shown here is derived from an EMBL/GenBank/DDBJ whole genome shotgun (WGS) entry which is preliminary data.</text>
</comment>
<protein>
    <recommendedName>
        <fullName evidence="1">F-box domain-containing protein</fullName>
    </recommendedName>
</protein>
<dbReference type="PROSITE" id="PS50181">
    <property type="entry name" value="FBOX"/>
    <property type="match status" value="1"/>
</dbReference>
<evidence type="ECO:0000313" key="3">
    <source>
        <dbReference type="Proteomes" id="UP000324897"/>
    </source>
</evidence>
<dbReference type="SUPFAM" id="SSF81383">
    <property type="entry name" value="F-box domain"/>
    <property type="match status" value="1"/>
</dbReference>
<dbReference type="InterPro" id="IPR036047">
    <property type="entry name" value="F-box-like_dom_sf"/>
</dbReference>
<dbReference type="Proteomes" id="UP000324897">
    <property type="component" value="Unassembled WGS sequence"/>
</dbReference>
<dbReference type="PANTHER" id="PTHR34223:SF98">
    <property type="entry name" value="OS04G0440901 PROTEIN"/>
    <property type="match status" value="1"/>
</dbReference>
<dbReference type="EMBL" id="RWGY01000031">
    <property type="protein sequence ID" value="TVU14399.1"/>
    <property type="molecule type" value="Genomic_DNA"/>
</dbReference>
<keyword evidence="3" id="KW-1185">Reference proteome</keyword>
<dbReference type="InterPro" id="IPR032675">
    <property type="entry name" value="LRR_dom_sf"/>
</dbReference>
<dbReference type="Gramene" id="TVU14399">
    <property type="protein sequence ID" value="TVU14399"/>
    <property type="gene ID" value="EJB05_37864"/>
</dbReference>
<dbReference type="Gene3D" id="1.20.1280.50">
    <property type="match status" value="1"/>
</dbReference>
<feature type="domain" description="F-box" evidence="1">
    <location>
        <begin position="345"/>
        <end position="406"/>
    </location>
</feature>
<dbReference type="InterPro" id="IPR053197">
    <property type="entry name" value="F-box_SCFL_complex_component"/>
</dbReference>
<name>A0A5J9TSU2_9POAL</name>
<accession>A0A5J9TSU2</accession>
<dbReference type="Pfam" id="PF00646">
    <property type="entry name" value="F-box"/>
    <property type="match status" value="1"/>
</dbReference>
<dbReference type="InterPro" id="IPR001810">
    <property type="entry name" value="F-box_dom"/>
</dbReference>
<evidence type="ECO:0000313" key="2">
    <source>
        <dbReference type="EMBL" id="TVU14399.1"/>
    </source>
</evidence>
<dbReference type="InterPro" id="IPR053781">
    <property type="entry name" value="F-box_AtFBL13-like"/>
</dbReference>
<dbReference type="PANTHER" id="PTHR34223">
    <property type="entry name" value="OS11G0201299 PROTEIN"/>
    <property type="match status" value="1"/>
</dbReference>